<sequence length="78" mass="8792">MRGAFFKEQRRQDHPTAISGLIEPLFSSVNACRQVRRPGGWAKKGLRKDSKETLARLNFVPLRTKGRAATADKELVRA</sequence>
<accession>A0A1V4I475</accession>
<dbReference type="EMBL" id="MWPQ01000003">
    <property type="protein sequence ID" value="OPH84612.1"/>
    <property type="molecule type" value="Genomic_DNA"/>
</dbReference>
<dbReference type="STRING" id="29421.B2M20_01290"/>
<protein>
    <recommendedName>
        <fullName evidence="3">Transposase</fullName>
    </recommendedName>
</protein>
<evidence type="ECO:0008006" key="3">
    <source>
        <dbReference type="Google" id="ProtNLM"/>
    </source>
</evidence>
<organism evidence="1 2">
    <name type="scientific">Nitrobacter vulgaris</name>
    <dbReference type="NCBI Taxonomy" id="29421"/>
    <lineage>
        <taxon>Bacteria</taxon>
        <taxon>Pseudomonadati</taxon>
        <taxon>Pseudomonadota</taxon>
        <taxon>Alphaproteobacteria</taxon>
        <taxon>Hyphomicrobiales</taxon>
        <taxon>Nitrobacteraceae</taxon>
        <taxon>Nitrobacter</taxon>
    </lineage>
</organism>
<evidence type="ECO:0000313" key="1">
    <source>
        <dbReference type="EMBL" id="OPH84612.1"/>
    </source>
</evidence>
<proteinExistence type="predicted"/>
<keyword evidence="2" id="KW-1185">Reference proteome</keyword>
<gene>
    <name evidence="1" type="ORF">B2M20_01290</name>
</gene>
<comment type="caution">
    <text evidence="1">The sequence shown here is derived from an EMBL/GenBank/DDBJ whole genome shotgun (WGS) entry which is preliminary data.</text>
</comment>
<evidence type="ECO:0000313" key="2">
    <source>
        <dbReference type="Proteomes" id="UP000189940"/>
    </source>
</evidence>
<dbReference type="AlphaFoldDB" id="A0A1V4I475"/>
<reference evidence="1 2" key="1">
    <citation type="submission" date="2017-02" db="EMBL/GenBank/DDBJ databases">
        <title>Genome sequence of the nitrite-oxidizing bacterium Nitrobacter vulgaris strain Ab1.</title>
        <authorList>
            <person name="Mellbye B.L."/>
            <person name="Davis E.W."/>
            <person name="Spieck E."/>
            <person name="Chang J.H."/>
            <person name="Bottomley P.J."/>
            <person name="Sayavedra-Soto L.A."/>
        </authorList>
    </citation>
    <scope>NUCLEOTIDE SEQUENCE [LARGE SCALE GENOMIC DNA]</scope>
    <source>
        <strain evidence="1 2">Ab1</strain>
    </source>
</reference>
<name>A0A1V4I475_NITVU</name>
<dbReference type="Proteomes" id="UP000189940">
    <property type="component" value="Unassembled WGS sequence"/>
</dbReference>